<evidence type="ECO:0000313" key="3">
    <source>
        <dbReference type="Proteomes" id="UP000248423"/>
    </source>
</evidence>
<dbReference type="VEuPathDB" id="FungiDB:BO78DRAFT_394834"/>
<feature type="signal peptide" evidence="1">
    <location>
        <begin position="1"/>
        <end position="29"/>
    </location>
</feature>
<evidence type="ECO:0000313" key="2">
    <source>
        <dbReference type="EMBL" id="PYI09652.1"/>
    </source>
</evidence>
<keyword evidence="1" id="KW-0732">Signal</keyword>
<protein>
    <submittedName>
        <fullName evidence="2">Uncharacterized protein</fullName>
    </submittedName>
</protein>
<proteinExistence type="predicted"/>
<dbReference type="EMBL" id="KZ826326">
    <property type="protein sequence ID" value="PYI09652.1"/>
    <property type="molecule type" value="Genomic_DNA"/>
</dbReference>
<sequence>MLIVKADTAWHRSLALFLLVSCFVFLILGQEGGEQTSPGLALFVGKMALERILYRVP</sequence>
<evidence type="ECO:0000256" key="1">
    <source>
        <dbReference type="SAM" id="SignalP"/>
    </source>
</evidence>
<gene>
    <name evidence="2" type="ORF">BO78DRAFT_394834</name>
</gene>
<feature type="chain" id="PRO_5016235131" evidence="1">
    <location>
        <begin position="30"/>
        <end position="57"/>
    </location>
</feature>
<dbReference type="Proteomes" id="UP000248423">
    <property type="component" value="Unassembled WGS sequence"/>
</dbReference>
<accession>A0A319EH56</accession>
<name>A0A319EH56_ASPSB</name>
<dbReference type="AlphaFoldDB" id="A0A319EH56"/>
<reference evidence="2 3" key="1">
    <citation type="submission" date="2018-02" db="EMBL/GenBank/DDBJ databases">
        <title>The genomes of Aspergillus section Nigri reveals drivers in fungal speciation.</title>
        <authorList>
            <consortium name="DOE Joint Genome Institute"/>
            <person name="Vesth T.C."/>
            <person name="Nybo J."/>
            <person name="Theobald S."/>
            <person name="Brandl J."/>
            <person name="Frisvad J.C."/>
            <person name="Nielsen K.F."/>
            <person name="Lyhne E.K."/>
            <person name="Kogle M.E."/>
            <person name="Kuo A."/>
            <person name="Riley R."/>
            <person name="Clum A."/>
            <person name="Nolan M."/>
            <person name="Lipzen A."/>
            <person name="Salamov A."/>
            <person name="Henrissat B."/>
            <person name="Wiebenga A."/>
            <person name="De vries R.P."/>
            <person name="Grigoriev I.V."/>
            <person name="Mortensen U.H."/>
            <person name="Andersen M.R."/>
            <person name="Baker S.E."/>
        </authorList>
    </citation>
    <scope>NUCLEOTIDE SEQUENCE [LARGE SCALE GENOMIC DNA]</scope>
    <source>
        <strain evidence="2 3">CBS 121057</strain>
    </source>
</reference>
<keyword evidence="3" id="KW-1185">Reference proteome</keyword>
<organism evidence="2 3">
    <name type="scientific">Aspergillus sclerotiicarbonarius (strain CBS 121057 / IBT 28362)</name>
    <dbReference type="NCBI Taxonomy" id="1448318"/>
    <lineage>
        <taxon>Eukaryota</taxon>
        <taxon>Fungi</taxon>
        <taxon>Dikarya</taxon>
        <taxon>Ascomycota</taxon>
        <taxon>Pezizomycotina</taxon>
        <taxon>Eurotiomycetes</taxon>
        <taxon>Eurotiomycetidae</taxon>
        <taxon>Eurotiales</taxon>
        <taxon>Aspergillaceae</taxon>
        <taxon>Aspergillus</taxon>
        <taxon>Aspergillus subgen. Circumdati</taxon>
    </lineage>
</organism>